<feature type="domain" description="Type VII secretion system protein EssD-like" evidence="1">
    <location>
        <begin position="92"/>
        <end position="217"/>
    </location>
</feature>
<dbReference type="InterPro" id="IPR044929">
    <property type="entry name" value="DNA/RNA_non-sp_Endonuclease_sf"/>
</dbReference>
<dbReference type="RefSeq" id="WP_354369433.1">
    <property type="nucleotide sequence ID" value="NZ_JBEPMA010000019.1"/>
</dbReference>
<gene>
    <name evidence="2" type="ORF">ABID14_001923</name>
</gene>
<evidence type="ECO:0000313" key="3">
    <source>
        <dbReference type="Proteomes" id="UP001549162"/>
    </source>
</evidence>
<dbReference type="Proteomes" id="UP001549162">
    <property type="component" value="Unassembled WGS sequence"/>
</dbReference>
<protein>
    <submittedName>
        <fullName evidence="2">DNA-entry nuclease</fullName>
    </submittedName>
</protein>
<comment type="caution">
    <text evidence="2">The sequence shown here is derived from an EMBL/GenBank/DDBJ whole genome shotgun (WGS) entry which is preliminary data.</text>
</comment>
<name>A0ABV2JBX1_9FIRM</name>
<keyword evidence="3" id="KW-1185">Reference proteome</keyword>
<dbReference type="Gene3D" id="3.40.570.10">
    <property type="entry name" value="Extracellular Endonuclease, subunit A"/>
    <property type="match status" value="1"/>
</dbReference>
<sequence length="252" mass="28947">MSNRNTKNNKKITIVILLVLTIIGSLLGDINIIKDYEKSSGLGHGFSSLLEDLGIFNRNKYKVTEHSKYYVIDKNPPHFSKKDLENRKVFEKYSPLDKLNRVGPANALLGRELMPTEKRGDISKVYPTGWKQKRYDFIDNKMLYNRCHLIGFQLAGENDNWLNLMTGTRSFNTEGMLPFENAVANYIRDTGKKVRYRVTPIFREDELVARGVIMEAYSVEDGGKSINFRVLVKNIEEGVNIDYKTGRSKIIK</sequence>
<organism evidence="2 3">
    <name type="scientific">Peptoniphilus olsenii</name>
    <dbReference type="NCBI Taxonomy" id="411570"/>
    <lineage>
        <taxon>Bacteria</taxon>
        <taxon>Bacillati</taxon>
        <taxon>Bacillota</taxon>
        <taxon>Tissierellia</taxon>
        <taxon>Tissierellales</taxon>
        <taxon>Peptoniphilaceae</taxon>
        <taxon>Peptoniphilus</taxon>
    </lineage>
</organism>
<accession>A0ABV2JBX1</accession>
<dbReference type="EMBL" id="JBEPMA010000019">
    <property type="protein sequence ID" value="MET3618285.1"/>
    <property type="molecule type" value="Genomic_DNA"/>
</dbReference>
<dbReference type="InterPro" id="IPR044927">
    <property type="entry name" value="Endonuclea_NS_2"/>
</dbReference>
<dbReference type="Pfam" id="PF13930">
    <property type="entry name" value="Endonuclea_NS_2"/>
    <property type="match status" value="1"/>
</dbReference>
<proteinExistence type="predicted"/>
<evidence type="ECO:0000313" key="2">
    <source>
        <dbReference type="EMBL" id="MET3618285.1"/>
    </source>
</evidence>
<reference evidence="2 3" key="1">
    <citation type="submission" date="2024-06" db="EMBL/GenBank/DDBJ databases">
        <title>Genomic Encyclopedia of Type Strains, Phase IV (KMG-IV): sequencing the most valuable type-strain genomes for metagenomic binning, comparative biology and taxonomic classification.</title>
        <authorList>
            <person name="Goeker M."/>
        </authorList>
    </citation>
    <scope>NUCLEOTIDE SEQUENCE [LARGE SCALE GENOMIC DNA]</scope>
    <source>
        <strain evidence="2 3">DSM 21460</strain>
    </source>
</reference>
<evidence type="ECO:0000259" key="1">
    <source>
        <dbReference type="Pfam" id="PF13930"/>
    </source>
</evidence>